<dbReference type="AlphaFoldDB" id="A0AAD4WJN3"/>
<feature type="compositionally biased region" description="Basic residues" evidence="6">
    <location>
        <begin position="136"/>
        <end position="146"/>
    </location>
</feature>
<feature type="region of interest" description="Disordered" evidence="6">
    <location>
        <begin position="1"/>
        <end position="26"/>
    </location>
</feature>
<evidence type="ECO:0008006" key="9">
    <source>
        <dbReference type="Google" id="ProtNLM"/>
    </source>
</evidence>
<dbReference type="GO" id="GO:0042273">
    <property type="term" value="P:ribosomal large subunit biogenesis"/>
    <property type="evidence" value="ECO:0007669"/>
    <property type="project" value="TreeGrafter"/>
</dbReference>
<evidence type="ECO:0000313" key="7">
    <source>
        <dbReference type="EMBL" id="KAI5344735.1"/>
    </source>
</evidence>
<comment type="caution">
    <text evidence="7">The sequence shown here is derived from an EMBL/GenBank/DDBJ whole genome shotgun (WGS) entry which is preliminary data.</text>
</comment>
<gene>
    <name evidence="7" type="ORF">L3X38_012612</name>
</gene>
<dbReference type="GO" id="GO:0006364">
    <property type="term" value="P:rRNA processing"/>
    <property type="evidence" value="ECO:0007669"/>
    <property type="project" value="TreeGrafter"/>
</dbReference>
<proteinExistence type="inferred from homology"/>
<protein>
    <recommendedName>
        <fullName evidence="9">rRNA processing protein EBP2</fullName>
    </recommendedName>
</protein>
<evidence type="ECO:0000256" key="1">
    <source>
        <dbReference type="ARBA" id="ARBA00004604"/>
    </source>
</evidence>
<organism evidence="7 8">
    <name type="scientific">Prunus dulcis</name>
    <name type="common">Almond</name>
    <name type="synonym">Amygdalus dulcis</name>
    <dbReference type="NCBI Taxonomy" id="3755"/>
    <lineage>
        <taxon>Eukaryota</taxon>
        <taxon>Viridiplantae</taxon>
        <taxon>Streptophyta</taxon>
        <taxon>Embryophyta</taxon>
        <taxon>Tracheophyta</taxon>
        <taxon>Spermatophyta</taxon>
        <taxon>Magnoliopsida</taxon>
        <taxon>eudicotyledons</taxon>
        <taxon>Gunneridae</taxon>
        <taxon>Pentapetalae</taxon>
        <taxon>rosids</taxon>
        <taxon>fabids</taxon>
        <taxon>Rosales</taxon>
        <taxon>Rosaceae</taxon>
        <taxon>Amygdaloideae</taxon>
        <taxon>Amygdaleae</taxon>
        <taxon>Prunus</taxon>
    </lineage>
</organism>
<keyword evidence="5" id="KW-0539">Nucleus</keyword>
<keyword evidence="4" id="KW-0175">Coiled coil</keyword>
<dbReference type="PANTHER" id="PTHR13028:SF0">
    <property type="entry name" value="RRNA-PROCESSING PROTEIN EBP2-RELATED"/>
    <property type="match status" value="1"/>
</dbReference>
<evidence type="ECO:0000256" key="3">
    <source>
        <dbReference type="ARBA" id="ARBA00022517"/>
    </source>
</evidence>
<accession>A0AAD4WJN3</accession>
<name>A0AAD4WJN3_PRUDU</name>
<evidence type="ECO:0000256" key="6">
    <source>
        <dbReference type="SAM" id="MobiDB-lite"/>
    </source>
</evidence>
<evidence type="ECO:0000313" key="8">
    <source>
        <dbReference type="Proteomes" id="UP001054821"/>
    </source>
</evidence>
<dbReference type="GO" id="GO:0005730">
    <property type="term" value="C:nucleolus"/>
    <property type="evidence" value="ECO:0007669"/>
    <property type="project" value="UniProtKB-SubCell"/>
</dbReference>
<dbReference type="Proteomes" id="UP001054821">
    <property type="component" value="Chromosome 2"/>
</dbReference>
<feature type="compositionally biased region" description="Basic and acidic residues" evidence="6">
    <location>
        <begin position="90"/>
        <end position="118"/>
    </location>
</feature>
<dbReference type="GO" id="GO:0030687">
    <property type="term" value="C:preribosome, large subunit precursor"/>
    <property type="evidence" value="ECO:0007669"/>
    <property type="project" value="TreeGrafter"/>
</dbReference>
<dbReference type="Pfam" id="PF05890">
    <property type="entry name" value="Ebp2"/>
    <property type="match status" value="1"/>
</dbReference>
<dbReference type="InterPro" id="IPR008610">
    <property type="entry name" value="Ebp2"/>
</dbReference>
<dbReference type="PANTHER" id="PTHR13028">
    <property type="entry name" value="RRNA PROCESSING PROTEIN EBNA1-BINDING PROTEIN-RELATED"/>
    <property type="match status" value="1"/>
</dbReference>
<feature type="region of interest" description="Disordered" evidence="6">
    <location>
        <begin position="90"/>
        <end position="162"/>
    </location>
</feature>
<reference evidence="7 8" key="1">
    <citation type="journal article" date="2022" name="G3 (Bethesda)">
        <title>Whole-genome sequence and methylome profiling of the almond [Prunus dulcis (Mill.) D.A. Webb] cultivar 'Nonpareil'.</title>
        <authorList>
            <person name="D'Amico-Willman K.M."/>
            <person name="Ouma W.Z."/>
            <person name="Meulia T."/>
            <person name="Sideli G.M."/>
            <person name="Gradziel T.M."/>
            <person name="Fresnedo-Ramirez J."/>
        </authorList>
    </citation>
    <scope>NUCLEOTIDE SEQUENCE [LARGE SCALE GENOMIC DNA]</scope>
    <source>
        <strain evidence="7">Clone GOH B32 T37-40</strain>
    </source>
</reference>
<evidence type="ECO:0000256" key="4">
    <source>
        <dbReference type="ARBA" id="ARBA00023054"/>
    </source>
</evidence>
<comment type="similarity">
    <text evidence="2">Belongs to the EBP2 family.</text>
</comment>
<evidence type="ECO:0000256" key="5">
    <source>
        <dbReference type="ARBA" id="ARBA00023242"/>
    </source>
</evidence>
<keyword evidence="8" id="KW-1185">Reference proteome</keyword>
<dbReference type="GO" id="GO:0034399">
    <property type="term" value="C:nuclear periphery"/>
    <property type="evidence" value="ECO:0007669"/>
    <property type="project" value="TreeGrafter"/>
</dbReference>
<feature type="compositionally biased region" description="Acidic residues" evidence="6">
    <location>
        <begin position="1"/>
        <end position="24"/>
    </location>
</feature>
<evidence type="ECO:0000256" key="2">
    <source>
        <dbReference type="ARBA" id="ARBA00007336"/>
    </source>
</evidence>
<comment type="subcellular location">
    <subcellularLocation>
        <location evidence="1">Nucleus</location>
        <location evidence="1">Nucleolus</location>
    </subcellularLocation>
</comment>
<keyword evidence="3" id="KW-0690">Ribosome biogenesis</keyword>
<dbReference type="EMBL" id="JAJFAZ020000002">
    <property type="protein sequence ID" value="KAI5344735.1"/>
    <property type="molecule type" value="Genomic_DNA"/>
</dbReference>
<sequence length="162" mass="18411">MKKDDLEDVVSEPESEPEYGEEEDVKLTKPSKNVFYTQALEGARRAFEKLQSMGLPFLRLEDYYAKMVKLDSHMEKVKGHLLIEKKIEEAGREGRLGRPRSSELDLAFEDGKPFEKSSNKRPGVSRGDRFSGKARQGGKVKKLKKREIKDSKFGFGGRKGSI</sequence>